<dbReference type="Proteomes" id="UP000474567">
    <property type="component" value="Unassembled WGS sequence"/>
</dbReference>
<evidence type="ECO:0000313" key="2">
    <source>
        <dbReference type="Proteomes" id="UP000474567"/>
    </source>
</evidence>
<accession>A0ABN7ER75</accession>
<comment type="caution">
    <text evidence="1">The sequence shown here is derived from an EMBL/GenBank/DDBJ whole genome shotgun (WGS) entry which is preliminary data.</text>
</comment>
<evidence type="ECO:0008006" key="3">
    <source>
        <dbReference type="Google" id="ProtNLM"/>
    </source>
</evidence>
<protein>
    <recommendedName>
        <fullName evidence="3">Phage integrase SAM-like domain-containing protein</fullName>
    </recommendedName>
</protein>
<organism evidence="1 2">
    <name type="scientific">Flavobacterium collinsii</name>
    <dbReference type="NCBI Taxonomy" id="1114861"/>
    <lineage>
        <taxon>Bacteria</taxon>
        <taxon>Pseudomonadati</taxon>
        <taxon>Bacteroidota</taxon>
        <taxon>Flavobacteriia</taxon>
        <taxon>Flavobacteriales</taxon>
        <taxon>Flavobacteriaceae</taxon>
        <taxon>Flavobacterium</taxon>
    </lineage>
</organism>
<dbReference type="EMBL" id="CADCST010000178">
    <property type="protein sequence ID" value="CAA9203299.1"/>
    <property type="molecule type" value="Genomic_DNA"/>
</dbReference>
<evidence type="ECO:0000313" key="1">
    <source>
        <dbReference type="EMBL" id="CAA9203299.1"/>
    </source>
</evidence>
<dbReference type="RefSeq" id="WP_173968467.1">
    <property type="nucleotide sequence ID" value="NZ_CADCST010000178.1"/>
</dbReference>
<gene>
    <name evidence="1" type="ORF">FLACOL7796_04684</name>
</gene>
<reference evidence="1 2" key="1">
    <citation type="submission" date="2020-02" db="EMBL/GenBank/DDBJ databases">
        <authorList>
            <person name="Criscuolo A."/>
        </authorList>
    </citation>
    <scope>NUCLEOTIDE SEQUENCE [LARGE SCALE GENOMIC DNA]</scope>
    <source>
        <strain evidence="1">CECT7796</strain>
    </source>
</reference>
<proteinExistence type="predicted"/>
<name>A0ABN7ER75_9FLAO</name>
<sequence>MSESKLFFHKSKGWYERLAHECNFAKKMDDAFGRYKGLLTKEEWLQRYKTLYKNREIGKLTEEEFQLLEGGLKPKKGIKTSDGKRYFDNVLDEIAREVKSGPVTLSKYKDQILKDIEIISEGLAKDITKIEWHCFSEVDPNVLEFIKKELKNRKISEDLFIVKKY</sequence>
<keyword evidence="2" id="KW-1185">Reference proteome</keyword>